<comment type="caution">
    <text evidence="3">The sequence shown here is derived from an EMBL/GenBank/DDBJ whole genome shotgun (WGS) entry which is preliminary data.</text>
</comment>
<feature type="compositionally biased region" description="Basic and acidic residues" evidence="1">
    <location>
        <begin position="59"/>
        <end position="71"/>
    </location>
</feature>
<proteinExistence type="predicted"/>
<reference evidence="3" key="1">
    <citation type="submission" date="2023-04" db="EMBL/GenBank/DDBJ databases">
        <title>Black Yeasts Isolated from many extreme environments.</title>
        <authorList>
            <person name="Coleine C."/>
            <person name="Stajich J.E."/>
            <person name="Selbmann L."/>
        </authorList>
    </citation>
    <scope>NUCLEOTIDE SEQUENCE</scope>
    <source>
        <strain evidence="3">CCFEE 5312</strain>
    </source>
</reference>
<evidence type="ECO:0000313" key="3">
    <source>
        <dbReference type="EMBL" id="KAK3048693.1"/>
    </source>
</evidence>
<gene>
    <name evidence="3" type="ORF">LTR09_010002</name>
</gene>
<sequence length="157" mass="17025">MASISNEQFLFGCIDNSNGGTVDWQKVADQCGIISNGAAAIKFKRMKDKFGTVDQAGGDEGKSPDKKDATPAKKGTPKSTSKKRKLDGDDEEVMDTPVKESLVKEEKEESRSTAERLMKCRTLEWSTDAVVFAAESWAAAAYDTGDGIVVFYGVEVK</sequence>
<dbReference type="InterPro" id="IPR054505">
    <property type="entry name" value="Myb_DNA-bind_8"/>
</dbReference>
<protein>
    <recommendedName>
        <fullName evidence="2">Myb-like DNA-binding domain-containing protein</fullName>
    </recommendedName>
</protein>
<feature type="domain" description="Myb-like DNA-binding" evidence="2">
    <location>
        <begin position="6"/>
        <end position="51"/>
    </location>
</feature>
<accession>A0AAJ0DEL3</accession>
<evidence type="ECO:0000313" key="4">
    <source>
        <dbReference type="Proteomes" id="UP001271007"/>
    </source>
</evidence>
<evidence type="ECO:0000256" key="1">
    <source>
        <dbReference type="SAM" id="MobiDB-lite"/>
    </source>
</evidence>
<dbReference type="EMBL" id="JAWDJX010000046">
    <property type="protein sequence ID" value="KAK3048693.1"/>
    <property type="molecule type" value="Genomic_DNA"/>
</dbReference>
<evidence type="ECO:0000259" key="2">
    <source>
        <dbReference type="Pfam" id="PF22980"/>
    </source>
</evidence>
<name>A0AAJ0DEL3_9PEZI</name>
<dbReference type="Pfam" id="PF22980">
    <property type="entry name" value="Myb_DNA-bind_8"/>
    <property type="match status" value="1"/>
</dbReference>
<organism evidence="3 4">
    <name type="scientific">Extremus antarcticus</name>
    <dbReference type="NCBI Taxonomy" id="702011"/>
    <lineage>
        <taxon>Eukaryota</taxon>
        <taxon>Fungi</taxon>
        <taxon>Dikarya</taxon>
        <taxon>Ascomycota</taxon>
        <taxon>Pezizomycotina</taxon>
        <taxon>Dothideomycetes</taxon>
        <taxon>Dothideomycetidae</taxon>
        <taxon>Mycosphaerellales</taxon>
        <taxon>Extremaceae</taxon>
        <taxon>Extremus</taxon>
    </lineage>
</organism>
<feature type="region of interest" description="Disordered" evidence="1">
    <location>
        <begin position="52"/>
        <end position="113"/>
    </location>
</feature>
<dbReference type="AlphaFoldDB" id="A0AAJ0DEL3"/>
<keyword evidence="4" id="KW-1185">Reference proteome</keyword>
<feature type="compositionally biased region" description="Basic and acidic residues" evidence="1">
    <location>
        <begin position="97"/>
        <end position="113"/>
    </location>
</feature>
<dbReference type="Proteomes" id="UP001271007">
    <property type="component" value="Unassembled WGS sequence"/>
</dbReference>